<dbReference type="Proteomes" id="UP000314294">
    <property type="component" value="Unassembled WGS sequence"/>
</dbReference>
<dbReference type="EMBL" id="SRLO01000015">
    <property type="protein sequence ID" value="TNN86458.1"/>
    <property type="molecule type" value="Genomic_DNA"/>
</dbReference>
<keyword evidence="2" id="KW-1185">Reference proteome</keyword>
<dbReference type="AlphaFoldDB" id="A0A4Z2J9V3"/>
<evidence type="ECO:0000313" key="2">
    <source>
        <dbReference type="Proteomes" id="UP000314294"/>
    </source>
</evidence>
<name>A0A4Z2J9V3_9TELE</name>
<comment type="caution">
    <text evidence="1">The sequence shown here is derived from an EMBL/GenBank/DDBJ whole genome shotgun (WGS) entry which is preliminary data.</text>
</comment>
<protein>
    <submittedName>
        <fullName evidence="1">Uncharacterized protein</fullName>
    </submittedName>
</protein>
<accession>A0A4Z2J9V3</accession>
<evidence type="ECO:0000313" key="1">
    <source>
        <dbReference type="EMBL" id="TNN86458.1"/>
    </source>
</evidence>
<gene>
    <name evidence="1" type="ORF">EYF80_003228</name>
</gene>
<reference evidence="1 2" key="1">
    <citation type="submission" date="2019-03" db="EMBL/GenBank/DDBJ databases">
        <title>First draft genome of Liparis tanakae, snailfish: a comprehensive survey of snailfish specific genes.</title>
        <authorList>
            <person name="Kim W."/>
            <person name="Song I."/>
            <person name="Jeong J.-H."/>
            <person name="Kim D."/>
            <person name="Kim S."/>
            <person name="Ryu S."/>
            <person name="Song J.Y."/>
            <person name="Lee S.K."/>
        </authorList>
    </citation>
    <scope>NUCLEOTIDE SEQUENCE [LARGE SCALE GENOMIC DNA]</scope>
    <source>
        <tissue evidence="1">Muscle</tissue>
    </source>
</reference>
<sequence>MAKTKSLSSRSSLCSRGGPKRKCEIAARPVLRMTCISQSTTEAPCLLRAADLPSSGRFYLQRLPDLLGQTHGYSFDGPAVLFAEDADGLLQCILSLLQIDSLDCGELLYVQNILTVHCPGLGKLMFLKNGWAFTSAALSARQPSLCFGSLVSSWMAFASSVNLSLYSSSSSCTLLSTSSRFTRSLRARKGDRPAVIS</sequence>
<organism evidence="1 2">
    <name type="scientific">Liparis tanakae</name>
    <name type="common">Tanaka's snailfish</name>
    <dbReference type="NCBI Taxonomy" id="230148"/>
    <lineage>
        <taxon>Eukaryota</taxon>
        <taxon>Metazoa</taxon>
        <taxon>Chordata</taxon>
        <taxon>Craniata</taxon>
        <taxon>Vertebrata</taxon>
        <taxon>Euteleostomi</taxon>
        <taxon>Actinopterygii</taxon>
        <taxon>Neopterygii</taxon>
        <taxon>Teleostei</taxon>
        <taxon>Neoteleostei</taxon>
        <taxon>Acanthomorphata</taxon>
        <taxon>Eupercaria</taxon>
        <taxon>Perciformes</taxon>
        <taxon>Cottioidei</taxon>
        <taxon>Cottales</taxon>
        <taxon>Liparidae</taxon>
        <taxon>Liparis</taxon>
    </lineage>
</organism>
<proteinExistence type="predicted"/>